<evidence type="ECO:0000256" key="1">
    <source>
        <dbReference type="ARBA" id="ARBA00004651"/>
    </source>
</evidence>
<feature type="transmembrane region" description="Helical" evidence="8">
    <location>
        <begin position="149"/>
        <end position="171"/>
    </location>
</feature>
<comment type="subcellular location">
    <subcellularLocation>
        <location evidence="8">Cell inner membrane</location>
        <topology evidence="8">Multi-pass membrane protein</topology>
    </subcellularLocation>
    <subcellularLocation>
        <location evidence="1">Cell membrane</location>
        <topology evidence="1">Multi-pass membrane protein</topology>
    </subcellularLocation>
</comment>
<comment type="similarity">
    <text evidence="2 8">Belongs to the lactate permease family.</text>
</comment>
<dbReference type="GO" id="GO:0015295">
    <property type="term" value="F:solute:proton symporter activity"/>
    <property type="evidence" value="ECO:0007669"/>
    <property type="project" value="TreeGrafter"/>
</dbReference>
<dbReference type="GO" id="GO:0005886">
    <property type="term" value="C:plasma membrane"/>
    <property type="evidence" value="ECO:0007669"/>
    <property type="project" value="UniProtKB-SubCell"/>
</dbReference>
<proteinExistence type="inferred from homology"/>
<evidence type="ECO:0000256" key="5">
    <source>
        <dbReference type="ARBA" id="ARBA00022692"/>
    </source>
</evidence>
<feature type="transmembrane region" description="Helical" evidence="8">
    <location>
        <begin position="208"/>
        <end position="227"/>
    </location>
</feature>
<reference evidence="9 10" key="1">
    <citation type="submission" date="2017-08" db="EMBL/GenBank/DDBJ databases">
        <title>WGS of Clinical strains of the CDC Group NO-1 linked to zoonotic infections in humans.</title>
        <authorList>
            <person name="Bernier A.-M."/>
            <person name="Bernard K."/>
        </authorList>
    </citation>
    <scope>NUCLEOTIDE SEQUENCE [LARGE SCALE GENOMIC DNA]</scope>
    <source>
        <strain evidence="9 10">NML91-0035</strain>
    </source>
</reference>
<dbReference type="RefSeq" id="WP_095995983.1">
    <property type="nucleotide sequence ID" value="NZ_NTBH01000003.1"/>
</dbReference>
<dbReference type="AlphaFoldDB" id="A0A2A2T2K4"/>
<feature type="transmembrane region" description="Helical" evidence="8">
    <location>
        <begin position="99"/>
        <end position="117"/>
    </location>
</feature>
<keyword evidence="4" id="KW-1003">Cell membrane</keyword>
<feature type="transmembrane region" description="Helical" evidence="8">
    <location>
        <begin position="60"/>
        <end position="78"/>
    </location>
</feature>
<evidence type="ECO:0000313" key="9">
    <source>
        <dbReference type="EMBL" id="PAX15762.1"/>
    </source>
</evidence>
<name>A0A2A2T2K4_9BURK</name>
<feature type="transmembrane region" description="Helical" evidence="8">
    <location>
        <begin position="233"/>
        <end position="251"/>
    </location>
</feature>
<evidence type="ECO:0000256" key="2">
    <source>
        <dbReference type="ARBA" id="ARBA00010100"/>
    </source>
</evidence>
<evidence type="ECO:0000256" key="7">
    <source>
        <dbReference type="ARBA" id="ARBA00023136"/>
    </source>
</evidence>
<dbReference type="PANTHER" id="PTHR30003">
    <property type="entry name" value="L-LACTATE PERMEASE"/>
    <property type="match status" value="1"/>
</dbReference>
<dbReference type="EMBL" id="NTBI01000013">
    <property type="protein sequence ID" value="PAX15762.1"/>
    <property type="molecule type" value="Genomic_DNA"/>
</dbReference>
<dbReference type="PANTHER" id="PTHR30003:SF0">
    <property type="entry name" value="GLYCOLATE PERMEASE GLCA-RELATED"/>
    <property type="match status" value="1"/>
</dbReference>
<sequence length="485" mass="49125">MWSLAAFLPVLAVLGALLRGWPSLRAALLGLAVALALAATQPLTGGSLPGTPALASAAWHWLPVVLEVAGIIGGGLALSQLLQASGAQAALAGWLRQRAGQGVGAALLVVHGATPFAESVTGFGIGVTVGIPLLLHLGLAPARAALVGLLGLCAVPWGSMGPGTLIAARMAELPFQALGEASAWLSLPPFLVAGWGAAWLAGQPGQRGRALGLATASALALWLAVWACNRLAGTAPAGALGALLVMLLHLMRQRGAWPPLPQAALLALQAYALLLGGLLLAAQGLRAAGLAGSAWMALASPALWLWLATALTAWRVQRGSTPLPALQWRGLQARVLHGWALVAAVAVCYILLGLVMALSGMAARLAQALAGLGHGYALAAPFVGALGGFVTGSNTGSNTGANAMLADTQARIALQMGLPLLPFMAAHNVSAALLLMASPAKVEMAVQLCPPEAAGQRAWVQRLVLLAALPSVSVLALFCVALLWW</sequence>
<keyword evidence="5 8" id="KW-0812">Transmembrane</keyword>
<accession>A0A2A2T2K4</accession>
<keyword evidence="8" id="KW-0997">Cell inner membrane</keyword>
<protein>
    <recommendedName>
        <fullName evidence="8">L-lactate permease</fullName>
    </recommendedName>
</protein>
<keyword evidence="6 8" id="KW-1133">Transmembrane helix</keyword>
<feature type="transmembrane region" description="Helical" evidence="8">
    <location>
        <begin position="123"/>
        <end position="142"/>
    </location>
</feature>
<dbReference type="GeneID" id="93873740"/>
<evidence type="ECO:0000313" key="10">
    <source>
        <dbReference type="Proteomes" id="UP000217780"/>
    </source>
</evidence>
<evidence type="ECO:0000256" key="3">
    <source>
        <dbReference type="ARBA" id="ARBA00022448"/>
    </source>
</evidence>
<feature type="transmembrane region" description="Helical" evidence="8">
    <location>
        <begin position="263"/>
        <end position="282"/>
    </location>
</feature>
<keyword evidence="7 8" id="KW-0472">Membrane</keyword>
<comment type="function">
    <text evidence="8">Uptake of L-lactate across the membrane. Can also transport D-lactate and glycolate.</text>
</comment>
<feature type="transmembrane region" description="Helical" evidence="8">
    <location>
        <begin position="294"/>
        <end position="314"/>
    </location>
</feature>
<gene>
    <name evidence="9" type="ORF">CLI92_12235</name>
</gene>
<evidence type="ECO:0000256" key="8">
    <source>
        <dbReference type="RuleBase" id="RU365092"/>
    </source>
</evidence>
<dbReference type="InterPro" id="IPR003804">
    <property type="entry name" value="Lactate_perm"/>
</dbReference>
<evidence type="ECO:0000256" key="6">
    <source>
        <dbReference type="ARBA" id="ARBA00022989"/>
    </source>
</evidence>
<comment type="caution">
    <text evidence="9">The sequence shown here is derived from an EMBL/GenBank/DDBJ whole genome shotgun (WGS) entry which is preliminary data.</text>
</comment>
<evidence type="ECO:0000256" key="4">
    <source>
        <dbReference type="ARBA" id="ARBA00022475"/>
    </source>
</evidence>
<dbReference type="Proteomes" id="UP000217780">
    <property type="component" value="Unassembled WGS sequence"/>
</dbReference>
<organism evidence="9 10">
    <name type="scientific">Vandammella animalimorsus</name>
    <dbReference type="NCBI Taxonomy" id="2029117"/>
    <lineage>
        <taxon>Bacteria</taxon>
        <taxon>Pseudomonadati</taxon>
        <taxon>Pseudomonadota</taxon>
        <taxon>Betaproteobacteria</taxon>
        <taxon>Burkholderiales</taxon>
        <taxon>Comamonadaceae</taxon>
        <taxon>Vandammella</taxon>
    </lineage>
</organism>
<feature type="transmembrane region" description="Helical" evidence="8">
    <location>
        <begin position="463"/>
        <end position="484"/>
    </location>
</feature>
<feature type="transmembrane region" description="Helical" evidence="8">
    <location>
        <begin position="335"/>
        <end position="358"/>
    </location>
</feature>
<keyword evidence="3 8" id="KW-0813">Transport</keyword>
<dbReference type="Pfam" id="PF02652">
    <property type="entry name" value="Lactate_perm"/>
    <property type="match status" value="1"/>
</dbReference>
<feature type="transmembrane region" description="Helical" evidence="8">
    <location>
        <begin position="183"/>
        <end position="201"/>
    </location>
</feature>
<dbReference type="GO" id="GO:0015129">
    <property type="term" value="F:lactate transmembrane transporter activity"/>
    <property type="evidence" value="ECO:0007669"/>
    <property type="project" value="UniProtKB-UniRule"/>
</dbReference>